<protein>
    <submittedName>
        <fullName evidence="1">Uncharacterized protein</fullName>
    </submittedName>
</protein>
<reference evidence="1 2" key="1">
    <citation type="journal article" date="2023" name="Mol. Biol. Evol.">
        <title>Genomics of Secondarily Temperate Adaptation in the Only Non-Antarctic Icefish.</title>
        <authorList>
            <person name="Rivera-Colon A.G."/>
            <person name="Rayamajhi N."/>
            <person name="Minhas B.F."/>
            <person name="Madrigal G."/>
            <person name="Bilyk K.T."/>
            <person name="Yoon V."/>
            <person name="Hune M."/>
            <person name="Gregory S."/>
            <person name="Cheng C.H.C."/>
            <person name="Catchen J.M."/>
        </authorList>
    </citation>
    <scope>NUCLEOTIDE SEQUENCE [LARGE SCALE GENOMIC DNA]</scope>
    <source>
        <strain evidence="1">JC2023a</strain>
    </source>
</reference>
<accession>A0AAN8B734</accession>
<organism evidence="1 2">
    <name type="scientific">Champsocephalus esox</name>
    <name type="common">pike icefish</name>
    <dbReference type="NCBI Taxonomy" id="159716"/>
    <lineage>
        <taxon>Eukaryota</taxon>
        <taxon>Metazoa</taxon>
        <taxon>Chordata</taxon>
        <taxon>Craniata</taxon>
        <taxon>Vertebrata</taxon>
        <taxon>Euteleostomi</taxon>
        <taxon>Actinopterygii</taxon>
        <taxon>Neopterygii</taxon>
        <taxon>Teleostei</taxon>
        <taxon>Neoteleostei</taxon>
        <taxon>Acanthomorphata</taxon>
        <taxon>Eupercaria</taxon>
        <taxon>Perciformes</taxon>
        <taxon>Notothenioidei</taxon>
        <taxon>Channichthyidae</taxon>
        <taxon>Champsocephalus</taxon>
    </lineage>
</organism>
<gene>
    <name evidence="1" type="ORF">CesoFtcFv8_022605</name>
</gene>
<comment type="caution">
    <text evidence="1">The sequence shown here is derived from an EMBL/GenBank/DDBJ whole genome shotgun (WGS) entry which is preliminary data.</text>
</comment>
<dbReference type="EMBL" id="JAULUE010002064">
    <property type="protein sequence ID" value="KAK5879496.1"/>
    <property type="molecule type" value="Genomic_DNA"/>
</dbReference>
<dbReference type="Proteomes" id="UP001335648">
    <property type="component" value="Unassembled WGS sequence"/>
</dbReference>
<dbReference type="AlphaFoldDB" id="A0AAN8B734"/>
<evidence type="ECO:0000313" key="1">
    <source>
        <dbReference type="EMBL" id="KAK5879496.1"/>
    </source>
</evidence>
<sequence length="109" mass="11990">MLFPTRHTRSQPERFINTPPPGSLLCGWLRAPSVLMCGDDDWDVIGQAAANRECGAALSYNEQQRSFLLDFGGQQFDITDSALLAASKNTTDYKASIVRFQAVYLSTGT</sequence>
<evidence type="ECO:0000313" key="2">
    <source>
        <dbReference type="Proteomes" id="UP001335648"/>
    </source>
</evidence>
<name>A0AAN8B734_9TELE</name>
<keyword evidence="2" id="KW-1185">Reference proteome</keyword>
<proteinExistence type="predicted"/>